<dbReference type="AlphaFoldDB" id="A0A3B0CIT3"/>
<dbReference type="PANTHER" id="PTHR21064:SF6">
    <property type="entry name" value="AMINOGLYCOSIDE PHOSPHOTRANSFERASE DOMAIN-CONTAINING PROTEIN"/>
    <property type="match status" value="1"/>
</dbReference>
<gene>
    <name evidence="3" type="ORF">D7M11_12235</name>
</gene>
<name>A0A3B0CIT3_9BACL</name>
<dbReference type="OrthoDB" id="4030632at2"/>
<dbReference type="SUPFAM" id="SSF56112">
    <property type="entry name" value="Protein kinase-like (PK-like)"/>
    <property type="match status" value="1"/>
</dbReference>
<sequence>MKQEIRALLDDKLLNEAAERFGLRRDSLINLHGFQNFVFGAMDDRRQARILRLTHTSHRTASMIQAELDWIWDLADHEVPAARPIRTRDHKPLAEIGSGNASFIVTAFEKAPGAKPDYRTYAEDERFIRQLGRFTGKIHARTKMYIPKPSAPIRSDWSQNQYLREFASYVTEAYSEVVDKKERFMEQLSALPKDPDSFGLIHGDIHQNNVHADGDRLTLFDFDECEYGWFAADIANSLFYATPLPSDGKDRREQAARRFYDSFMEGYCRENSLSAEWQRRIPLFLRLRELLVYAGAFRSLDLNRLHPWSKEMLEFTTNNMLHDLPFLDIDFA</sequence>
<feature type="domain" description="Aminoglycoside phosphotransferase" evidence="2">
    <location>
        <begin position="34"/>
        <end position="264"/>
    </location>
</feature>
<dbReference type="InterPro" id="IPR011009">
    <property type="entry name" value="Kinase-like_dom_sf"/>
</dbReference>
<evidence type="ECO:0000259" key="2">
    <source>
        <dbReference type="Pfam" id="PF01636"/>
    </source>
</evidence>
<dbReference type="RefSeq" id="WP_120747493.1">
    <property type="nucleotide sequence ID" value="NZ_RBAH01000007.1"/>
</dbReference>
<proteinExistence type="inferred from homology"/>
<dbReference type="EMBL" id="RBAH01000007">
    <property type="protein sequence ID" value="RKN84751.1"/>
    <property type="molecule type" value="Genomic_DNA"/>
</dbReference>
<comment type="caution">
    <text evidence="3">The sequence shown here is derived from an EMBL/GenBank/DDBJ whole genome shotgun (WGS) entry which is preliminary data.</text>
</comment>
<dbReference type="InterPro" id="IPR002575">
    <property type="entry name" value="Aminoglycoside_PTrfase"/>
</dbReference>
<dbReference type="Pfam" id="PF01636">
    <property type="entry name" value="APH"/>
    <property type="match status" value="1"/>
</dbReference>
<dbReference type="GO" id="GO:0004413">
    <property type="term" value="F:homoserine kinase activity"/>
    <property type="evidence" value="ECO:0007669"/>
    <property type="project" value="TreeGrafter"/>
</dbReference>
<dbReference type="PANTHER" id="PTHR21064">
    <property type="entry name" value="AMINOGLYCOSIDE PHOSPHOTRANSFERASE DOMAIN-CONTAINING PROTEIN-RELATED"/>
    <property type="match status" value="1"/>
</dbReference>
<comment type="similarity">
    <text evidence="1">Belongs to the pseudomonas-type ThrB family.</text>
</comment>
<dbReference type="Gene3D" id="3.90.1200.10">
    <property type="match status" value="1"/>
</dbReference>
<dbReference type="InterPro" id="IPR050249">
    <property type="entry name" value="Pseudomonas-type_ThrB"/>
</dbReference>
<evidence type="ECO:0000256" key="1">
    <source>
        <dbReference type="ARBA" id="ARBA00038240"/>
    </source>
</evidence>
<reference evidence="3 4" key="1">
    <citation type="journal article" date="2007" name="Int. J. Syst. Evol. Microbiol.">
        <title>Paenibacillus ginsengarvi sp. nov., isolated from soil from ginseng cultivation.</title>
        <authorList>
            <person name="Yoon M.H."/>
            <person name="Ten L.N."/>
            <person name="Im W.T."/>
        </authorList>
    </citation>
    <scope>NUCLEOTIDE SEQUENCE [LARGE SCALE GENOMIC DNA]</scope>
    <source>
        <strain evidence="3 4">KCTC 13059</strain>
    </source>
</reference>
<dbReference type="Proteomes" id="UP000282311">
    <property type="component" value="Unassembled WGS sequence"/>
</dbReference>
<keyword evidence="4" id="KW-1185">Reference proteome</keyword>
<accession>A0A3B0CIT3</accession>
<evidence type="ECO:0000313" key="4">
    <source>
        <dbReference type="Proteomes" id="UP000282311"/>
    </source>
</evidence>
<evidence type="ECO:0000313" key="3">
    <source>
        <dbReference type="EMBL" id="RKN84751.1"/>
    </source>
</evidence>
<dbReference type="GO" id="GO:0009088">
    <property type="term" value="P:threonine biosynthetic process"/>
    <property type="evidence" value="ECO:0007669"/>
    <property type="project" value="TreeGrafter"/>
</dbReference>
<protein>
    <recommendedName>
        <fullName evidence="2">Aminoglycoside phosphotransferase domain-containing protein</fullName>
    </recommendedName>
</protein>
<organism evidence="3 4">
    <name type="scientific">Paenibacillus ginsengarvi</name>
    <dbReference type="NCBI Taxonomy" id="400777"/>
    <lineage>
        <taxon>Bacteria</taxon>
        <taxon>Bacillati</taxon>
        <taxon>Bacillota</taxon>
        <taxon>Bacilli</taxon>
        <taxon>Bacillales</taxon>
        <taxon>Paenibacillaceae</taxon>
        <taxon>Paenibacillus</taxon>
    </lineage>
</organism>